<evidence type="ECO:0000256" key="1">
    <source>
        <dbReference type="ARBA" id="ARBA00004413"/>
    </source>
</evidence>
<dbReference type="Proteomes" id="UP000198605">
    <property type="component" value="Unassembled WGS sequence"/>
</dbReference>
<keyword evidence="4" id="KW-0547">Nucleotide-binding</keyword>
<dbReference type="GO" id="GO:0005524">
    <property type="term" value="F:ATP binding"/>
    <property type="evidence" value="ECO:0007669"/>
    <property type="project" value="UniProtKB-KW"/>
</dbReference>
<dbReference type="GO" id="GO:1900753">
    <property type="term" value="P:doxorubicin transport"/>
    <property type="evidence" value="ECO:0007669"/>
    <property type="project" value="InterPro"/>
</dbReference>
<sequence length="340" mass="36530">MSLMIEAVGLSKSFGKVVALNGLDVRLESGQVAAILGPNGAGKTTFLRMISTLTRPDGGTLRVCGIDVTAEPARVRQLIGLAGQHATVEPALTGRENLQMIARLFGQDRRTARASAEETLERLRLGEAGDRLVRTYSGGMRRRLDLGASLVGRPQVLLLDEPTTGLDPQSRIELWDTIRALTTEGTDVLLTTQYLEEADRLANTILIIDHGQVIASGTAKELKSQAGRDIVEIHVRDREDLDPAVRALTRIGAETPVVDHGSLMASVAVDSGPERLREALHEVSELGVHVEDVALRRPTLDEVFLSLTGSTPAGEPRGAEPRSPESPAGIEPETVSRSSR</sequence>
<evidence type="ECO:0000256" key="2">
    <source>
        <dbReference type="ARBA" id="ARBA00022448"/>
    </source>
</evidence>
<dbReference type="Pfam" id="PF13732">
    <property type="entry name" value="DrrA1-3_C"/>
    <property type="match status" value="1"/>
</dbReference>
<accession>A0A1C6VJ98</accession>
<dbReference type="InterPro" id="IPR050763">
    <property type="entry name" value="ABC_transporter_ATP-binding"/>
</dbReference>
<dbReference type="GO" id="GO:0005886">
    <property type="term" value="C:plasma membrane"/>
    <property type="evidence" value="ECO:0007669"/>
    <property type="project" value="UniProtKB-SubCell"/>
</dbReference>
<feature type="region of interest" description="Disordered" evidence="10">
    <location>
        <begin position="307"/>
        <end position="340"/>
    </location>
</feature>
<evidence type="ECO:0000256" key="5">
    <source>
        <dbReference type="ARBA" id="ARBA00022840"/>
    </source>
</evidence>
<evidence type="ECO:0000313" key="13">
    <source>
        <dbReference type="Proteomes" id="UP000198605"/>
    </source>
</evidence>
<evidence type="ECO:0000256" key="9">
    <source>
        <dbReference type="ARBA" id="ARBA00049985"/>
    </source>
</evidence>
<feature type="domain" description="ABC transporter" evidence="11">
    <location>
        <begin position="5"/>
        <end position="235"/>
    </location>
</feature>
<dbReference type="InterPro" id="IPR027417">
    <property type="entry name" value="P-loop_NTPase"/>
</dbReference>
<keyword evidence="2" id="KW-0813">Transport</keyword>
<dbReference type="OrthoDB" id="9804819at2"/>
<dbReference type="NCBIfam" id="TIGR01188">
    <property type="entry name" value="drrA"/>
    <property type="match status" value="1"/>
</dbReference>
<dbReference type="Gene3D" id="3.40.50.300">
    <property type="entry name" value="P-loop containing nucleotide triphosphate hydrolases"/>
    <property type="match status" value="1"/>
</dbReference>
<evidence type="ECO:0000256" key="8">
    <source>
        <dbReference type="ARBA" id="ARBA00023251"/>
    </source>
</evidence>
<dbReference type="PROSITE" id="PS00211">
    <property type="entry name" value="ABC_TRANSPORTER_1"/>
    <property type="match status" value="1"/>
</dbReference>
<evidence type="ECO:0000256" key="4">
    <source>
        <dbReference type="ARBA" id="ARBA00022741"/>
    </source>
</evidence>
<proteinExistence type="inferred from homology"/>
<evidence type="ECO:0000256" key="7">
    <source>
        <dbReference type="ARBA" id="ARBA00023136"/>
    </source>
</evidence>
<evidence type="ECO:0000256" key="10">
    <source>
        <dbReference type="SAM" id="MobiDB-lite"/>
    </source>
</evidence>
<dbReference type="SMART" id="SM00382">
    <property type="entry name" value="AAA"/>
    <property type="match status" value="1"/>
</dbReference>
<dbReference type="InterPro" id="IPR025302">
    <property type="entry name" value="DrrA1/2-like_C"/>
</dbReference>
<reference evidence="13" key="1">
    <citation type="submission" date="2016-06" db="EMBL/GenBank/DDBJ databases">
        <authorList>
            <person name="Varghese N."/>
            <person name="Submissions Spin"/>
        </authorList>
    </citation>
    <scope>NUCLEOTIDE SEQUENCE [LARGE SCALE GENOMIC DNA]</scope>
    <source>
        <strain evidence="13">DSM 44151</strain>
    </source>
</reference>
<evidence type="ECO:0000256" key="6">
    <source>
        <dbReference type="ARBA" id="ARBA00022967"/>
    </source>
</evidence>
<evidence type="ECO:0000256" key="3">
    <source>
        <dbReference type="ARBA" id="ARBA00022475"/>
    </source>
</evidence>
<gene>
    <name evidence="12" type="ORF">GA0070603_4179</name>
</gene>
<evidence type="ECO:0000259" key="11">
    <source>
        <dbReference type="PROSITE" id="PS50893"/>
    </source>
</evidence>
<name>A0A1C6VJ98_9ACTN</name>
<dbReference type="InterPro" id="IPR017871">
    <property type="entry name" value="ABC_transporter-like_CS"/>
</dbReference>
<keyword evidence="13" id="KW-1185">Reference proteome</keyword>
<dbReference type="InterPro" id="IPR005894">
    <property type="entry name" value="DrrA"/>
</dbReference>
<dbReference type="GO" id="GO:0046677">
    <property type="term" value="P:response to antibiotic"/>
    <property type="evidence" value="ECO:0007669"/>
    <property type="project" value="UniProtKB-KW"/>
</dbReference>
<organism evidence="12 13">
    <name type="scientific">Micromonospora chersina</name>
    <dbReference type="NCBI Taxonomy" id="47854"/>
    <lineage>
        <taxon>Bacteria</taxon>
        <taxon>Bacillati</taxon>
        <taxon>Actinomycetota</taxon>
        <taxon>Actinomycetes</taxon>
        <taxon>Micromonosporales</taxon>
        <taxon>Micromonosporaceae</taxon>
        <taxon>Micromonospora</taxon>
    </lineage>
</organism>
<keyword evidence="8" id="KW-0046">Antibiotic resistance</keyword>
<keyword evidence="3" id="KW-1003">Cell membrane</keyword>
<dbReference type="InterPro" id="IPR003439">
    <property type="entry name" value="ABC_transporter-like_ATP-bd"/>
</dbReference>
<dbReference type="Pfam" id="PF00005">
    <property type="entry name" value="ABC_tran"/>
    <property type="match status" value="1"/>
</dbReference>
<dbReference type="EMBL" id="FMIB01000002">
    <property type="protein sequence ID" value="SCL66371.1"/>
    <property type="molecule type" value="Genomic_DNA"/>
</dbReference>
<protein>
    <submittedName>
        <fullName evidence="12">ABC-2 type transport system ATP-binding protein</fullName>
    </submittedName>
</protein>
<dbReference type="STRING" id="47854.GA0070603_4179"/>
<keyword evidence="7" id="KW-0472">Membrane</keyword>
<evidence type="ECO:0000313" key="12">
    <source>
        <dbReference type="EMBL" id="SCL66371.1"/>
    </source>
</evidence>
<comment type="subcellular location">
    <subcellularLocation>
        <location evidence="1">Cell membrane</location>
        <topology evidence="1">Peripheral membrane protein</topology>
        <orientation evidence="1">Cytoplasmic side</orientation>
    </subcellularLocation>
</comment>
<dbReference type="SUPFAM" id="SSF52540">
    <property type="entry name" value="P-loop containing nucleoside triphosphate hydrolases"/>
    <property type="match status" value="1"/>
</dbReference>
<comment type="similarity">
    <text evidence="9">Belongs to the ABC transporter superfamily. Drug exporter-1 (DrugE1) (TC 3.A.1.105) family.</text>
</comment>
<keyword evidence="5 12" id="KW-0067">ATP-binding</keyword>
<dbReference type="PROSITE" id="PS50893">
    <property type="entry name" value="ABC_TRANSPORTER_2"/>
    <property type="match status" value="1"/>
</dbReference>
<dbReference type="PANTHER" id="PTHR42711:SF19">
    <property type="entry name" value="DOXORUBICIN RESISTANCE ATP-BINDING PROTEIN DRRA"/>
    <property type="match status" value="1"/>
</dbReference>
<dbReference type="AlphaFoldDB" id="A0A1C6VJ98"/>
<keyword evidence="6" id="KW-1278">Translocase</keyword>
<dbReference type="GO" id="GO:0043215">
    <property type="term" value="P:daunorubicin transport"/>
    <property type="evidence" value="ECO:0007669"/>
    <property type="project" value="InterPro"/>
</dbReference>
<dbReference type="InterPro" id="IPR003593">
    <property type="entry name" value="AAA+_ATPase"/>
</dbReference>
<dbReference type="GO" id="GO:0016887">
    <property type="term" value="F:ATP hydrolysis activity"/>
    <property type="evidence" value="ECO:0007669"/>
    <property type="project" value="InterPro"/>
</dbReference>
<dbReference type="PANTHER" id="PTHR42711">
    <property type="entry name" value="ABC TRANSPORTER ATP-BINDING PROTEIN"/>
    <property type="match status" value="1"/>
</dbReference>